<dbReference type="InterPro" id="IPR059125">
    <property type="entry name" value="Ferritin_actino"/>
</dbReference>
<dbReference type="AlphaFoldDB" id="E2Q4U2"/>
<evidence type="ECO:0000313" key="4">
    <source>
        <dbReference type="Proteomes" id="UP000002357"/>
    </source>
</evidence>
<dbReference type="eggNOG" id="COG1633">
    <property type="taxonomic scope" value="Bacteria"/>
</dbReference>
<feature type="region of interest" description="Disordered" evidence="1">
    <location>
        <begin position="39"/>
        <end position="63"/>
    </location>
</feature>
<name>E2Q4U2_STRCL</name>
<dbReference type="SUPFAM" id="SSF47240">
    <property type="entry name" value="Ferritin-like"/>
    <property type="match status" value="1"/>
</dbReference>
<dbReference type="InterPro" id="IPR012347">
    <property type="entry name" value="Ferritin-like"/>
</dbReference>
<dbReference type="InterPro" id="IPR009078">
    <property type="entry name" value="Ferritin-like_SF"/>
</dbReference>
<dbReference type="Proteomes" id="UP000002357">
    <property type="component" value="Chromosome"/>
</dbReference>
<dbReference type="EMBL" id="CM000913">
    <property type="protein sequence ID" value="EFG09101.1"/>
    <property type="molecule type" value="Genomic_DNA"/>
</dbReference>
<keyword evidence="4" id="KW-1185">Reference proteome</keyword>
<protein>
    <recommendedName>
        <fullName evidence="2">Ferritin-like domain-containing protein</fullName>
    </recommendedName>
</protein>
<proteinExistence type="predicted"/>
<dbReference type="STRING" id="1901.BB341_08615"/>
<feature type="compositionally biased region" description="Basic and acidic residues" evidence="1">
    <location>
        <begin position="46"/>
        <end position="63"/>
    </location>
</feature>
<dbReference type="CDD" id="cd00657">
    <property type="entry name" value="Ferritin_like"/>
    <property type="match status" value="1"/>
</dbReference>
<feature type="domain" description="Ferritin-like" evidence="2">
    <location>
        <begin position="79"/>
        <end position="263"/>
    </location>
</feature>
<dbReference type="Gene3D" id="1.20.1260.10">
    <property type="match status" value="1"/>
</dbReference>
<evidence type="ECO:0000256" key="1">
    <source>
        <dbReference type="SAM" id="MobiDB-lite"/>
    </source>
</evidence>
<gene>
    <name evidence="3" type="ORF">SCLAV_4027</name>
</gene>
<reference evidence="3 4" key="1">
    <citation type="journal article" date="2010" name="Genome Biol. Evol.">
        <title>The sequence of a 1.8-mb bacterial linear plasmid reveals a rich evolutionary reservoir of secondary metabolic pathways.</title>
        <authorList>
            <person name="Medema M.H."/>
            <person name="Trefzer A."/>
            <person name="Kovalchuk A."/>
            <person name="van den Berg M."/>
            <person name="Mueller U."/>
            <person name="Heijne W."/>
            <person name="Wu L."/>
            <person name="Alam M.T."/>
            <person name="Ronning C.M."/>
            <person name="Nierman W.C."/>
            <person name="Bovenberg R.A.L."/>
            <person name="Breitling R."/>
            <person name="Takano E."/>
        </authorList>
    </citation>
    <scope>NUCLEOTIDE SEQUENCE [LARGE SCALE GENOMIC DNA]</scope>
    <source>
        <strain evidence="4">ATCC 27064 / DSM 738 / JCM 4710 / NBRC 13307 / NCIMB 12785 / NRRL 3585 / VKM Ac-602</strain>
    </source>
</reference>
<evidence type="ECO:0000259" key="2">
    <source>
        <dbReference type="Pfam" id="PF13794"/>
    </source>
</evidence>
<accession>E2Q4U2</accession>
<evidence type="ECO:0000313" key="3">
    <source>
        <dbReference type="EMBL" id="EFG09101.1"/>
    </source>
</evidence>
<sequence>MLGDFPGCRTAERAGRAPYGVDQALTARCGRAIVRSMETPDNAADPTDHAEHTDHAEPADTTEHTGIAAQDWATASAQPQYRAAVVDLLGALAYGELAAFERLAEDAKLAPTLGDKAELATMATAEFHHFERLRDRLAAIDVDPTAAMEPFAQALDDFHRQTAPSDWLEGLVKAYVGDSIASDFYREVAARLDSDTRALVMAVLDDTGHGHFAVEKVTAAIEADPRVGGRLALWARRLMGEALSQAQRVVAERDALSTMLVGGVADGFDLAAVGEMFTRITKAHTQRMAALGLAA</sequence>
<dbReference type="Pfam" id="PF13794">
    <property type="entry name" value="MiaE_2"/>
    <property type="match status" value="1"/>
</dbReference>
<organism evidence="3 4">
    <name type="scientific">Streptomyces clavuligerus</name>
    <dbReference type="NCBI Taxonomy" id="1901"/>
    <lineage>
        <taxon>Bacteria</taxon>
        <taxon>Bacillati</taxon>
        <taxon>Actinomycetota</taxon>
        <taxon>Actinomycetes</taxon>
        <taxon>Kitasatosporales</taxon>
        <taxon>Streptomycetaceae</taxon>
        <taxon>Streptomyces</taxon>
    </lineage>
</organism>